<sequence>MFEHEMREKRENVVKISDLEDAVFEGVLYFVYTGKTKNLKKHAAKLMAAADKYQLDGLKSICSEELLRSLTVNNAINTLVVADLYNVADFKLKVIDFINEHAKRVVNTPAFKALGKKKSYVIVEAYNLLTAALKTRHSDNADHEQGISNDPISVIPKNPKLKIFQ</sequence>
<evidence type="ECO:0000313" key="2">
    <source>
        <dbReference type="EMBL" id="OXU27076.1"/>
    </source>
</evidence>
<feature type="domain" description="BTB" evidence="1">
    <location>
        <begin position="1"/>
        <end position="69"/>
    </location>
</feature>
<dbReference type="PANTHER" id="PTHR24413">
    <property type="entry name" value="SPECKLE-TYPE POZ PROTEIN"/>
    <property type="match status" value="1"/>
</dbReference>
<protein>
    <recommendedName>
        <fullName evidence="1">BTB domain-containing protein</fullName>
    </recommendedName>
</protein>
<dbReference type="STRING" id="543379.A0A232F8B0"/>
<dbReference type="InterPro" id="IPR000210">
    <property type="entry name" value="BTB/POZ_dom"/>
</dbReference>
<dbReference type="Gene3D" id="3.30.710.10">
    <property type="entry name" value="Potassium Channel Kv1.1, Chain A"/>
    <property type="match status" value="1"/>
</dbReference>
<reference evidence="2 3" key="1">
    <citation type="journal article" date="2017" name="Curr. Biol.">
        <title>The Evolution of Venom by Co-option of Single-Copy Genes.</title>
        <authorList>
            <person name="Martinson E.O."/>
            <person name="Mrinalini"/>
            <person name="Kelkar Y.D."/>
            <person name="Chang C.H."/>
            <person name="Werren J.H."/>
        </authorList>
    </citation>
    <scope>NUCLEOTIDE SEQUENCE [LARGE SCALE GENOMIC DNA]</scope>
    <source>
        <strain evidence="2 3">Alberta</strain>
        <tissue evidence="2">Whole body</tissue>
    </source>
</reference>
<proteinExistence type="predicted"/>
<dbReference type="SUPFAM" id="SSF54695">
    <property type="entry name" value="POZ domain"/>
    <property type="match status" value="1"/>
</dbReference>
<evidence type="ECO:0000313" key="3">
    <source>
        <dbReference type="Proteomes" id="UP000215335"/>
    </source>
</evidence>
<name>A0A232F8B0_9HYME</name>
<organism evidence="2 3">
    <name type="scientific">Trichomalopsis sarcophagae</name>
    <dbReference type="NCBI Taxonomy" id="543379"/>
    <lineage>
        <taxon>Eukaryota</taxon>
        <taxon>Metazoa</taxon>
        <taxon>Ecdysozoa</taxon>
        <taxon>Arthropoda</taxon>
        <taxon>Hexapoda</taxon>
        <taxon>Insecta</taxon>
        <taxon>Pterygota</taxon>
        <taxon>Neoptera</taxon>
        <taxon>Endopterygota</taxon>
        <taxon>Hymenoptera</taxon>
        <taxon>Apocrita</taxon>
        <taxon>Proctotrupomorpha</taxon>
        <taxon>Chalcidoidea</taxon>
        <taxon>Pteromalidae</taxon>
        <taxon>Pteromalinae</taxon>
        <taxon>Trichomalopsis</taxon>
    </lineage>
</organism>
<comment type="caution">
    <text evidence="2">The sequence shown here is derived from an EMBL/GenBank/DDBJ whole genome shotgun (WGS) entry which is preliminary data.</text>
</comment>
<dbReference type="OrthoDB" id="10249567at2759"/>
<dbReference type="Gene3D" id="1.25.40.420">
    <property type="match status" value="1"/>
</dbReference>
<dbReference type="Proteomes" id="UP000215335">
    <property type="component" value="Unassembled WGS sequence"/>
</dbReference>
<dbReference type="AlphaFoldDB" id="A0A232F8B0"/>
<dbReference type="EMBL" id="NNAY01000671">
    <property type="protein sequence ID" value="OXU27076.1"/>
    <property type="molecule type" value="Genomic_DNA"/>
</dbReference>
<gene>
    <name evidence="2" type="ORF">TSAR_014473</name>
</gene>
<dbReference type="InterPro" id="IPR011333">
    <property type="entry name" value="SKP1/BTB/POZ_sf"/>
</dbReference>
<evidence type="ECO:0000259" key="1">
    <source>
        <dbReference type="Pfam" id="PF00651"/>
    </source>
</evidence>
<dbReference type="Pfam" id="PF00651">
    <property type="entry name" value="BTB"/>
    <property type="match status" value="1"/>
</dbReference>
<keyword evidence="3" id="KW-1185">Reference proteome</keyword>
<accession>A0A232F8B0</accession>